<reference evidence="4" key="1">
    <citation type="journal article" date="2015" name="Proc. Natl. Acad. Sci. U.S.A.">
        <title>Genome sequence of the Asian Tiger mosquito, Aedes albopictus, reveals insights into its biology, genetics, and evolution.</title>
        <authorList>
            <person name="Chen X.G."/>
            <person name="Jiang X."/>
            <person name="Gu J."/>
            <person name="Xu M."/>
            <person name="Wu Y."/>
            <person name="Deng Y."/>
            <person name="Zhang C."/>
            <person name="Bonizzoni M."/>
            <person name="Dermauw W."/>
            <person name="Vontas J."/>
            <person name="Armbruster P."/>
            <person name="Huang X."/>
            <person name="Yang Y."/>
            <person name="Zhang H."/>
            <person name="He W."/>
            <person name="Peng H."/>
            <person name="Liu Y."/>
            <person name="Wu K."/>
            <person name="Chen J."/>
            <person name="Lirakis M."/>
            <person name="Topalis P."/>
            <person name="Van Leeuwen T."/>
            <person name="Hall A.B."/>
            <person name="Jiang X."/>
            <person name="Thorpe C."/>
            <person name="Mueller R.L."/>
            <person name="Sun C."/>
            <person name="Waterhouse R.M."/>
            <person name="Yan G."/>
            <person name="Tu Z.J."/>
            <person name="Fang X."/>
            <person name="James A.A."/>
        </authorList>
    </citation>
    <scope>NUCLEOTIDE SEQUENCE [LARGE SCALE GENOMIC DNA]</scope>
    <source>
        <strain evidence="4">Foshan</strain>
    </source>
</reference>
<dbReference type="RefSeq" id="XP_019538042.2">
    <property type="nucleotide sequence ID" value="XM_019682497.4"/>
</dbReference>
<dbReference type="PANTHER" id="PTHR21879">
    <property type="entry name" value="FI03362P-RELATED-RELATED"/>
    <property type="match status" value="1"/>
</dbReference>
<feature type="chain" id="PRO_5047199504" description="Osiris 16" evidence="2">
    <location>
        <begin position="20"/>
        <end position="252"/>
    </location>
</feature>
<feature type="region of interest" description="Disordered" evidence="1">
    <location>
        <begin position="215"/>
        <end position="237"/>
    </location>
</feature>
<dbReference type="InterPro" id="IPR012464">
    <property type="entry name" value="DUF1676"/>
</dbReference>
<evidence type="ECO:0000256" key="2">
    <source>
        <dbReference type="SAM" id="SignalP"/>
    </source>
</evidence>
<organism evidence="3 4">
    <name type="scientific">Aedes albopictus</name>
    <name type="common">Asian tiger mosquito</name>
    <name type="synonym">Stegomyia albopicta</name>
    <dbReference type="NCBI Taxonomy" id="7160"/>
    <lineage>
        <taxon>Eukaryota</taxon>
        <taxon>Metazoa</taxon>
        <taxon>Ecdysozoa</taxon>
        <taxon>Arthropoda</taxon>
        <taxon>Hexapoda</taxon>
        <taxon>Insecta</taxon>
        <taxon>Pterygota</taxon>
        <taxon>Neoptera</taxon>
        <taxon>Endopterygota</taxon>
        <taxon>Diptera</taxon>
        <taxon>Nematocera</taxon>
        <taxon>Culicoidea</taxon>
        <taxon>Culicidae</taxon>
        <taxon>Culicinae</taxon>
        <taxon>Aedini</taxon>
        <taxon>Aedes</taxon>
        <taxon>Stegomyia</taxon>
    </lineage>
</organism>
<sequence>MAFLLLGLMMSTVLASVSAAISGHSSKNLCANSYSVSCLKMEIVSFLERLSDQKEYNLLSGVSVVKDPGANVTKTADIIAEVSRIFPTDPNKRLDEFLIVKLNDYLKSHSLRLKLLDKDAMTKARELFQGRKGGGGKLGKKGGLETIIAAAMMMKGTLGAIAMGGLAMLAGKALMTGLLAMTLATVVGLKSLSGGGGGHKSTTYEIVAKPMYTHSHSETEEVSHGGHGGGGGYGGGWGRSQQVAYSARGDKL</sequence>
<evidence type="ECO:0000256" key="1">
    <source>
        <dbReference type="SAM" id="MobiDB-lite"/>
    </source>
</evidence>
<dbReference type="GeneID" id="109409091"/>
<feature type="compositionally biased region" description="Basic and acidic residues" evidence="1">
    <location>
        <begin position="215"/>
        <end position="224"/>
    </location>
</feature>
<protein>
    <recommendedName>
        <fullName evidence="5">Osiris 16</fullName>
    </recommendedName>
</protein>
<evidence type="ECO:0008006" key="5">
    <source>
        <dbReference type="Google" id="ProtNLM"/>
    </source>
</evidence>
<accession>A0ABM1ZUQ6</accession>
<name>A0ABM1ZUQ6_AEDAL</name>
<evidence type="ECO:0000313" key="4">
    <source>
        <dbReference type="Proteomes" id="UP000069940"/>
    </source>
</evidence>
<reference evidence="3" key="2">
    <citation type="submission" date="2025-05" db="UniProtKB">
        <authorList>
            <consortium name="EnsemblMetazoa"/>
        </authorList>
    </citation>
    <scope>IDENTIFICATION</scope>
    <source>
        <strain evidence="3">Foshan</strain>
    </source>
</reference>
<dbReference type="EnsemblMetazoa" id="AALFPA23_021826.R32317">
    <property type="protein sequence ID" value="AALFPA23_021826.P32317"/>
    <property type="gene ID" value="AALFPA23_021826"/>
</dbReference>
<dbReference type="PANTHER" id="PTHR21879:SF9">
    <property type="entry name" value="OSIRIS 16"/>
    <property type="match status" value="1"/>
</dbReference>
<evidence type="ECO:0000313" key="3">
    <source>
        <dbReference type="EnsemblMetazoa" id="AALFPA23_021826.P32317"/>
    </source>
</evidence>
<keyword evidence="4" id="KW-1185">Reference proteome</keyword>
<proteinExistence type="predicted"/>
<feature type="compositionally biased region" description="Gly residues" evidence="1">
    <location>
        <begin position="225"/>
        <end position="237"/>
    </location>
</feature>
<feature type="signal peptide" evidence="2">
    <location>
        <begin position="1"/>
        <end position="19"/>
    </location>
</feature>
<dbReference type="Pfam" id="PF07898">
    <property type="entry name" value="DUF1676"/>
    <property type="match status" value="1"/>
</dbReference>
<keyword evidence="2" id="KW-0732">Signal</keyword>
<dbReference type="Proteomes" id="UP000069940">
    <property type="component" value="Unassembled WGS sequence"/>
</dbReference>